<keyword evidence="1" id="KW-1133">Transmembrane helix</keyword>
<accession>A0A381R880</accession>
<reference evidence="2" key="1">
    <citation type="submission" date="2018-05" db="EMBL/GenBank/DDBJ databases">
        <authorList>
            <person name="Lanie J.A."/>
            <person name="Ng W.-L."/>
            <person name="Kazmierczak K.M."/>
            <person name="Andrzejewski T.M."/>
            <person name="Davidsen T.M."/>
            <person name="Wayne K.J."/>
            <person name="Tettelin H."/>
            <person name="Glass J.I."/>
            <person name="Rusch D."/>
            <person name="Podicherti R."/>
            <person name="Tsui H.-C.T."/>
            <person name="Winkler M.E."/>
        </authorList>
    </citation>
    <scope>NUCLEOTIDE SEQUENCE</scope>
</reference>
<sequence>MLLNQRITQICLFIFAFIAIFGGILQMYLGQPETNPRLDNIHRFMAGVYFTTGIISFWTAITIKKQNTLVFLIAIGGFMAATGRIISINTVGLPEPNSLWIGYLLPELIVPLIIILTQLRTNSKITKQ</sequence>
<keyword evidence="1" id="KW-0472">Membrane</keyword>
<protein>
    <recommendedName>
        <fullName evidence="3">DUF4345 domain-containing protein</fullName>
    </recommendedName>
</protein>
<feature type="transmembrane region" description="Helical" evidence="1">
    <location>
        <begin position="41"/>
        <end position="61"/>
    </location>
</feature>
<proteinExistence type="predicted"/>
<dbReference type="InterPro" id="IPR025597">
    <property type="entry name" value="DUF4345"/>
</dbReference>
<name>A0A381R880_9ZZZZ</name>
<dbReference type="EMBL" id="UINC01001741">
    <property type="protein sequence ID" value="SUZ87810.1"/>
    <property type="molecule type" value="Genomic_DNA"/>
</dbReference>
<feature type="transmembrane region" description="Helical" evidence="1">
    <location>
        <begin position="100"/>
        <end position="119"/>
    </location>
</feature>
<feature type="transmembrane region" description="Helical" evidence="1">
    <location>
        <begin position="68"/>
        <end position="88"/>
    </location>
</feature>
<feature type="transmembrane region" description="Helical" evidence="1">
    <location>
        <begin position="7"/>
        <end position="29"/>
    </location>
</feature>
<organism evidence="2">
    <name type="scientific">marine metagenome</name>
    <dbReference type="NCBI Taxonomy" id="408172"/>
    <lineage>
        <taxon>unclassified sequences</taxon>
        <taxon>metagenomes</taxon>
        <taxon>ecological metagenomes</taxon>
    </lineage>
</organism>
<dbReference type="Pfam" id="PF14248">
    <property type="entry name" value="DUF4345"/>
    <property type="match status" value="1"/>
</dbReference>
<evidence type="ECO:0000313" key="2">
    <source>
        <dbReference type="EMBL" id="SUZ87810.1"/>
    </source>
</evidence>
<gene>
    <name evidence="2" type="ORF">METZ01_LOCUS40664</name>
</gene>
<evidence type="ECO:0000256" key="1">
    <source>
        <dbReference type="SAM" id="Phobius"/>
    </source>
</evidence>
<dbReference type="AlphaFoldDB" id="A0A381R880"/>
<evidence type="ECO:0008006" key="3">
    <source>
        <dbReference type="Google" id="ProtNLM"/>
    </source>
</evidence>
<keyword evidence="1" id="KW-0812">Transmembrane</keyword>